<accession>A0ABT8L0H8</accession>
<dbReference type="Pfam" id="PF00583">
    <property type="entry name" value="Acetyltransf_1"/>
    <property type="match status" value="1"/>
</dbReference>
<gene>
    <name evidence="2" type="ORF">QQ008_28245</name>
</gene>
<feature type="domain" description="N-acetyltransferase" evidence="1">
    <location>
        <begin position="111"/>
        <end position="252"/>
    </location>
</feature>
<dbReference type="RefSeq" id="WP_346755330.1">
    <property type="nucleotide sequence ID" value="NZ_JAUJEA010000016.1"/>
</dbReference>
<dbReference type="InterPro" id="IPR040579">
    <property type="entry name" value="Acetyltransf_19"/>
</dbReference>
<dbReference type="Gene3D" id="3.40.630.30">
    <property type="match status" value="1"/>
</dbReference>
<dbReference type="InterPro" id="IPR016181">
    <property type="entry name" value="Acyl_CoA_acyltransferase"/>
</dbReference>
<dbReference type="Proteomes" id="UP001172082">
    <property type="component" value="Unassembled WGS sequence"/>
</dbReference>
<proteinExistence type="predicted"/>
<dbReference type="SUPFAM" id="SSF55729">
    <property type="entry name" value="Acyl-CoA N-acyltransferases (Nat)"/>
    <property type="match status" value="1"/>
</dbReference>
<evidence type="ECO:0000313" key="2">
    <source>
        <dbReference type="EMBL" id="MDN5205308.1"/>
    </source>
</evidence>
<evidence type="ECO:0000313" key="3">
    <source>
        <dbReference type="Proteomes" id="UP001172082"/>
    </source>
</evidence>
<sequence length="252" mass="28688">MKIRVYKTELKEILPFRTLFLQENNFQIRYNACHERNWSDSYLITFDDREIGYGSVKGIEELKDRNAIFEFYIIPPFRNISSLIFLKLIKVSGVDFIESQSNDLLLSSMLYEFSKNISSDTTLFADHAVTQYVIPGITFRLREKDDNVFGKKGDEAGDYVLEQNGEIVATGGFLLHYNIPFADLYMEVKKECRKNGLGTYILQELKKECYLAGRVPAARCSTKNTASRATLIKAGLKIAGAMLAGKIKSDLQ</sequence>
<dbReference type="PROSITE" id="PS51186">
    <property type="entry name" value="GNAT"/>
    <property type="match status" value="1"/>
</dbReference>
<organism evidence="2 3">
    <name type="scientific">Splendidivirga corallicola</name>
    <dbReference type="NCBI Taxonomy" id="3051826"/>
    <lineage>
        <taxon>Bacteria</taxon>
        <taxon>Pseudomonadati</taxon>
        <taxon>Bacteroidota</taxon>
        <taxon>Cytophagia</taxon>
        <taxon>Cytophagales</taxon>
        <taxon>Splendidivirgaceae</taxon>
        <taxon>Splendidivirga</taxon>
    </lineage>
</organism>
<comment type="caution">
    <text evidence="2">The sequence shown here is derived from an EMBL/GenBank/DDBJ whole genome shotgun (WGS) entry which is preliminary data.</text>
</comment>
<dbReference type="Pfam" id="PF18015">
    <property type="entry name" value="Acetyltransf_19"/>
    <property type="match status" value="1"/>
</dbReference>
<name>A0ABT8L0H8_9BACT</name>
<reference evidence="2" key="1">
    <citation type="submission" date="2023-06" db="EMBL/GenBank/DDBJ databases">
        <title>Genomic of Parafulvivirga corallium.</title>
        <authorList>
            <person name="Wang G."/>
        </authorList>
    </citation>
    <scope>NUCLEOTIDE SEQUENCE</scope>
    <source>
        <strain evidence="2">BMA10</strain>
    </source>
</reference>
<protein>
    <submittedName>
        <fullName evidence="2">GNAT family N-acetyltransferase</fullName>
    </submittedName>
</protein>
<dbReference type="EMBL" id="JAUJEA010000016">
    <property type="protein sequence ID" value="MDN5205308.1"/>
    <property type="molecule type" value="Genomic_DNA"/>
</dbReference>
<dbReference type="InterPro" id="IPR000182">
    <property type="entry name" value="GNAT_dom"/>
</dbReference>
<keyword evidence="3" id="KW-1185">Reference proteome</keyword>
<evidence type="ECO:0000259" key="1">
    <source>
        <dbReference type="PROSITE" id="PS51186"/>
    </source>
</evidence>